<reference evidence="2 3" key="1">
    <citation type="journal article" date="2018" name="Nat. Biotechnol.">
        <title>A standardized bacterial taxonomy based on genome phylogeny substantially revises the tree of life.</title>
        <authorList>
            <person name="Parks D.H."/>
            <person name="Chuvochina M."/>
            <person name="Waite D.W."/>
            <person name="Rinke C."/>
            <person name="Skarshewski A."/>
            <person name="Chaumeil P.A."/>
            <person name="Hugenholtz P."/>
        </authorList>
    </citation>
    <scope>NUCLEOTIDE SEQUENCE [LARGE SCALE GENOMIC DNA]</scope>
    <source>
        <strain evidence="2">UBA10948</strain>
    </source>
</reference>
<dbReference type="InterPro" id="IPR005562">
    <property type="entry name" value="SpoVA"/>
</dbReference>
<evidence type="ECO:0000313" key="2">
    <source>
        <dbReference type="EMBL" id="HBK53352.1"/>
    </source>
</evidence>
<sequence>MVPLYMAFLIGGLLCLLGQLIMDLTRASITPGHILVGYISGGAVLSGLGLYEPLVKIGGAGATIPLSGFGHLLTQGTLKAVEQKGLLGAFSGGVEAAAAGITAAVVFGYLAAVLFNPKG</sequence>
<evidence type="ECO:0000313" key="3">
    <source>
        <dbReference type="Proteomes" id="UP000263273"/>
    </source>
</evidence>
<dbReference type="RefSeq" id="WP_061214452.1">
    <property type="nucleotide sequence ID" value="NZ_DCDX01000162.1"/>
</dbReference>
<feature type="transmembrane region" description="Helical" evidence="1">
    <location>
        <begin position="96"/>
        <end position="115"/>
    </location>
</feature>
<dbReference type="PANTHER" id="PTHR38450">
    <property type="entry name" value="STAGE V SPORULATION PROTEIN AC-RELATED"/>
    <property type="match status" value="1"/>
</dbReference>
<accession>A0A354YYP6</accession>
<evidence type="ECO:0000256" key="1">
    <source>
        <dbReference type="SAM" id="Phobius"/>
    </source>
</evidence>
<dbReference type="InterPro" id="IPR014204">
    <property type="entry name" value="Spore_V_AE"/>
</dbReference>
<dbReference type="Proteomes" id="UP000263273">
    <property type="component" value="Unassembled WGS sequence"/>
</dbReference>
<dbReference type="STRING" id="378794.GCA_001570625_02001"/>
<dbReference type="PANTHER" id="PTHR38450:SF2">
    <property type="entry name" value="STAGE V SPORULATION PROTEIN AEB"/>
    <property type="match status" value="1"/>
</dbReference>
<organism evidence="2 3">
    <name type="scientific">Syntrophomonas wolfei</name>
    <dbReference type="NCBI Taxonomy" id="863"/>
    <lineage>
        <taxon>Bacteria</taxon>
        <taxon>Bacillati</taxon>
        <taxon>Bacillota</taxon>
        <taxon>Clostridia</taxon>
        <taxon>Eubacteriales</taxon>
        <taxon>Syntrophomonadaceae</taxon>
        <taxon>Syntrophomonas</taxon>
    </lineage>
</organism>
<keyword evidence="1" id="KW-1133">Transmembrane helix</keyword>
<comment type="caution">
    <text evidence="2">The sequence shown here is derived from an EMBL/GenBank/DDBJ whole genome shotgun (WGS) entry which is preliminary data.</text>
</comment>
<keyword evidence="1" id="KW-0472">Membrane</keyword>
<proteinExistence type="predicted"/>
<dbReference type="Pfam" id="PF03862">
    <property type="entry name" value="SpoVAC_SpoVAEB"/>
    <property type="match status" value="1"/>
</dbReference>
<dbReference type="EMBL" id="DNZF01000118">
    <property type="protein sequence ID" value="HBK53352.1"/>
    <property type="molecule type" value="Genomic_DNA"/>
</dbReference>
<protein>
    <submittedName>
        <fullName evidence="2">Stage V sporulation protein AE</fullName>
    </submittedName>
</protein>
<keyword evidence="1" id="KW-0812">Transmembrane</keyword>
<dbReference type="AlphaFoldDB" id="A0A354YYP6"/>
<name>A0A354YYP6_9FIRM</name>
<gene>
    <name evidence="2" type="primary">spoVAE</name>
    <name evidence="2" type="ORF">DDZ44_05405</name>
</gene>
<dbReference type="NCBIfam" id="TIGR02839">
    <property type="entry name" value="spore_V_AE"/>
    <property type="match status" value="1"/>
</dbReference>